<dbReference type="GO" id="GO:0031491">
    <property type="term" value="F:nucleosome binding"/>
    <property type="evidence" value="ECO:0007669"/>
    <property type="project" value="TreeGrafter"/>
</dbReference>
<dbReference type="GO" id="GO:0006325">
    <property type="term" value="P:chromatin organization"/>
    <property type="evidence" value="ECO:0007669"/>
    <property type="project" value="InterPro"/>
</dbReference>
<dbReference type="PANTHER" id="PTHR15502:SF7">
    <property type="entry name" value="CALCINEURIN-BINDING PROTEIN CABIN-1"/>
    <property type="match status" value="1"/>
</dbReference>
<feature type="region of interest" description="Disordered" evidence="3">
    <location>
        <begin position="1"/>
        <end position="52"/>
    </location>
</feature>
<dbReference type="GeneID" id="19946410"/>
<dbReference type="Gene3D" id="1.25.40.10">
    <property type="entry name" value="Tetratricopeptide repeat domain"/>
    <property type="match status" value="1"/>
</dbReference>
<accession>T0RWG7</accession>
<dbReference type="InterPro" id="IPR011990">
    <property type="entry name" value="TPR-like_helical_dom_sf"/>
</dbReference>
<dbReference type="STRING" id="1156394.T0RWG7"/>
<keyword evidence="5" id="KW-1185">Reference proteome</keyword>
<gene>
    <name evidence="4" type="ORF">SDRG_05683</name>
</gene>
<evidence type="ECO:0000256" key="2">
    <source>
        <dbReference type="ARBA" id="ARBA00023242"/>
    </source>
</evidence>
<dbReference type="EMBL" id="JH767146">
    <property type="protein sequence ID" value="EQC36853.1"/>
    <property type="molecule type" value="Genomic_DNA"/>
</dbReference>
<evidence type="ECO:0000313" key="4">
    <source>
        <dbReference type="EMBL" id="EQC36853.1"/>
    </source>
</evidence>
<evidence type="ECO:0000256" key="3">
    <source>
        <dbReference type="SAM" id="MobiDB-lite"/>
    </source>
</evidence>
<feature type="region of interest" description="Disordered" evidence="3">
    <location>
        <begin position="369"/>
        <end position="394"/>
    </location>
</feature>
<reference evidence="4 5" key="1">
    <citation type="submission" date="2012-04" db="EMBL/GenBank/DDBJ databases">
        <title>The Genome Sequence of Saprolegnia declina VS20.</title>
        <authorList>
            <consortium name="The Broad Institute Genome Sequencing Platform"/>
            <person name="Russ C."/>
            <person name="Nusbaum C."/>
            <person name="Tyler B."/>
            <person name="van West P."/>
            <person name="Dieguez-Uribeondo J."/>
            <person name="de Bruijn I."/>
            <person name="Tripathy S."/>
            <person name="Jiang R."/>
            <person name="Young S.K."/>
            <person name="Zeng Q."/>
            <person name="Gargeya S."/>
            <person name="Fitzgerald M."/>
            <person name="Haas B."/>
            <person name="Abouelleil A."/>
            <person name="Alvarado L."/>
            <person name="Arachchi H.M."/>
            <person name="Berlin A."/>
            <person name="Chapman S.B."/>
            <person name="Goldberg J."/>
            <person name="Griggs A."/>
            <person name="Gujja S."/>
            <person name="Hansen M."/>
            <person name="Howarth C."/>
            <person name="Imamovic A."/>
            <person name="Larimer J."/>
            <person name="McCowen C."/>
            <person name="Montmayeur A."/>
            <person name="Murphy C."/>
            <person name="Neiman D."/>
            <person name="Pearson M."/>
            <person name="Priest M."/>
            <person name="Roberts A."/>
            <person name="Saif S."/>
            <person name="Shea T."/>
            <person name="Sisk P."/>
            <person name="Sykes S."/>
            <person name="Wortman J."/>
            <person name="Nusbaum C."/>
            <person name="Birren B."/>
        </authorList>
    </citation>
    <scope>NUCLEOTIDE SEQUENCE [LARGE SCALE GENOMIC DNA]</scope>
    <source>
        <strain evidence="4 5">VS20</strain>
    </source>
</reference>
<dbReference type="VEuPathDB" id="FungiDB:SDRG_05683"/>
<name>T0RWG7_SAPDV</name>
<dbReference type="Proteomes" id="UP000030762">
    <property type="component" value="Unassembled WGS sequence"/>
</dbReference>
<dbReference type="PANTHER" id="PTHR15502">
    <property type="entry name" value="CALCINEURIN-BINDING PROTEIN CABIN 1-RELATED"/>
    <property type="match status" value="1"/>
</dbReference>
<sequence length="1784" mass="197935">MSHWTAINPVGQSPSPAPIKRVREAGRAPSTPDGDASPPPSPRKKRSKRSLMETEEALEARLTASYEKTLQSHATPAVATSMYVEILQFIASLDDMGALSTTTRKIQYLCLKNLARLEVKSDPNATERALQHYADALDLDTTDCMVWYEAGCVAFQLQQFGLARAYLEEAFALDACFWPMVYKLVLVLYVLQDEAECLRLVKHVLAHDAKHPVATYLEAKLSGQTSTTMPCPASVVAAEAQRAHTHTQLPVPRHSNVLAYTLHDNSWASLGALLLELFDEAHGSIDDASPSMQQPIVILPAPAAAPVVVPSPVKAEVIASIVITAPSVPEVIDISDDDDDDDVVIVEAISAPDAGAPAAKPLCAGVASLRKSSDTDPASPATQSRRTSHRTQKRMQDEIEAAIKEAKEKDIAYQLLSFIDKDTDAAVTHDASIYDTCVRAEMALDGSALRFFRGSHEEATLELAPAVAKELLPSPLSSPLPDEDALAVLALSVEGFLGSLSGTKGHSLEALMVEFLDAVAQHPNVALGNDLLRIVRLMDCCLRDAPDTRPVLSSPAIHLSLSCQLFLLELQVDALIAGYDPLTHSRVEFFAALQRQQQHLHRWKLDCCDTASDALDTTLDLRFLWLQIHLDEHLGHVDAVLDALEALLTLLGSTVLALGNVATFPRLSRSAVERKLQKQALTVLAKQVCDRFAVVDPSSTTVETEIVDLVLPHYDPRARKGSRVEDLVLQFRLYLLQMYDLKMTTSPLAKPAPPLLTMLIKCLVRLERYEVCYELLCLSWYYILQHQATTTDKTTVQCLKYVTSQLQTVFAKKPYMTPVYVLLHQVCAFQCRDFMLRHFHSSSLLSILAQTLPSAHVPALVGKILHQLTSIDLRKRGNTSLLALSLSALQLLYQHLKAMDASTTIPPALAKALSSAIAVYLKTQIEAGKFRAQSRQLLYASCTSFLLLWQYLDDGSTLQDGIQMTELLHDLLTSGDGLEDHGMCGLDGDRTFLLTTRQILTKIQEKAEKSDEALIEDLEEALAQCYCCLYGYALLPSCVEHIPKEGKKPTPKCADDMLALLSFAQSLDPKHCTRKECYALYKDVLALPETAEMMKTSPFDIHAIGGYVNPVASADVHVKLPPIAAAMNAPTPDATPVSNLWFLLATTMPFPKCKRRGKDYTVLLEYEQYCLQYMQYLRRDVRVHPQRAEAYELLAQSAKTLRALVVDHMNVVWSNHFVLQPLPLQRTILLEAGVQPTFDEISGTPYFQHVLQWTDAVDKTLPDDVASLTPKSRLFLQQYTQYTAVLAELALRSMDMAAELDPAAHRIECSEDSGFLLYTRLSEHQLANAEAVRVAEAASRYFKSALADAACSPVTTLRVYYMLGKLGKKVLKLHNERHLASSWRSVLESFATADKARVDDDADEYLVHAFHQLHATRLKLLLAPVLERCTPATAPELRHAPLPRLDDALPSAEMLAVIEAFAYEKDDGAPVVLETDPRKRFQAALENCVLALEVAPQEDKYFHPAYFSLARGVFFAGAIVEDETKYGAAAALKAMKPLFDKKRSQIVSVWLSESDTHKLDELHQTQAAYDKLRLKYHQFYMHLLTAGGDYARICEITNWITSSKEEHWVLDAMLAQALVARSYLARGRVLDMYMKCLFPQSDDEPASAKAVAHLHRMYGVYMESQDAWQRARPYNFGSSMGSWLWEVTMAYALAQASLIESGADLLGVVAVAHVKTHLDTRDPLMTNETSLLRLHLELKMEDRRDWADLVDNALTYCATTWPEKSKSSKSKLATPKTKLHLALG</sequence>
<evidence type="ECO:0000256" key="1">
    <source>
        <dbReference type="ARBA" id="ARBA00004123"/>
    </source>
</evidence>
<dbReference type="SUPFAM" id="SSF48452">
    <property type="entry name" value="TPR-like"/>
    <property type="match status" value="1"/>
</dbReference>
<protein>
    <submittedName>
        <fullName evidence="4">Uncharacterized protein</fullName>
    </submittedName>
</protein>
<dbReference type="RefSeq" id="XP_008609634.1">
    <property type="nucleotide sequence ID" value="XM_008611412.1"/>
</dbReference>
<comment type="subcellular location">
    <subcellularLocation>
        <location evidence="1">Nucleus</location>
    </subcellularLocation>
</comment>
<dbReference type="OrthoDB" id="77564at2759"/>
<dbReference type="InterPro" id="IPR033053">
    <property type="entry name" value="Hir3/CABIN1"/>
</dbReference>
<organism evidence="4 5">
    <name type="scientific">Saprolegnia diclina (strain VS20)</name>
    <dbReference type="NCBI Taxonomy" id="1156394"/>
    <lineage>
        <taxon>Eukaryota</taxon>
        <taxon>Sar</taxon>
        <taxon>Stramenopiles</taxon>
        <taxon>Oomycota</taxon>
        <taxon>Saprolegniomycetes</taxon>
        <taxon>Saprolegniales</taxon>
        <taxon>Saprolegniaceae</taxon>
        <taxon>Saprolegnia</taxon>
    </lineage>
</organism>
<evidence type="ECO:0000313" key="5">
    <source>
        <dbReference type="Proteomes" id="UP000030762"/>
    </source>
</evidence>
<dbReference type="GO" id="GO:0005634">
    <property type="term" value="C:nucleus"/>
    <property type="evidence" value="ECO:0007669"/>
    <property type="project" value="UniProtKB-SubCell"/>
</dbReference>
<dbReference type="InParanoid" id="T0RWG7"/>
<keyword evidence="2" id="KW-0539">Nucleus</keyword>
<proteinExistence type="predicted"/>